<feature type="domain" description="RING-type" evidence="5">
    <location>
        <begin position="205"/>
        <end position="247"/>
    </location>
</feature>
<dbReference type="Gene3D" id="3.30.1520.10">
    <property type="entry name" value="Phox-like domain"/>
    <property type="match status" value="1"/>
</dbReference>
<keyword evidence="2 4" id="KW-0863">Zinc-finger</keyword>
<comment type="caution">
    <text evidence="7">The sequence shown here is derived from an EMBL/GenBank/DDBJ whole genome shotgun (WGS) entry which is preliminary data.</text>
</comment>
<keyword evidence="3" id="KW-0862">Zinc</keyword>
<evidence type="ECO:0000256" key="3">
    <source>
        <dbReference type="ARBA" id="ARBA00022833"/>
    </source>
</evidence>
<reference evidence="7 8" key="1">
    <citation type="submission" date="2019-07" db="EMBL/GenBank/DDBJ databases">
        <title>Genomics analysis of Aphanomyces spp. identifies a new class of oomycete effector associated with host adaptation.</title>
        <authorList>
            <person name="Gaulin E."/>
        </authorList>
    </citation>
    <scope>NUCLEOTIDE SEQUENCE [LARGE SCALE GENOMIC DNA]</scope>
    <source>
        <strain evidence="7 8">ATCC 201684</strain>
    </source>
</reference>
<evidence type="ECO:0000256" key="4">
    <source>
        <dbReference type="PROSITE-ProRule" id="PRU00175"/>
    </source>
</evidence>
<name>A0A6G0XY44_9STRA</name>
<keyword evidence="8" id="KW-1185">Reference proteome</keyword>
<dbReference type="GO" id="GO:0061630">
    <property type="term" value="F:ubiquitin protein ligase activity"/>
    <property type="evidence" value="ECO:0007669"/>
    <property type="project" value="TreeGrafter"/>
</dbReference>
<dbReference type="SMART" id="SM00184">
    <property type="entry name" value="RING"/>
    <property type="match status" value="1"/>
</dbReference>
<dbReference type="GO" id="GO:0005634">
    <property type="term" value="C:nucleus"/>
    <property type="evidence" value="ECO:0007669"/>
    <property type="project" value="TreeGrafter"/>
</dbReference>
<dbReference type="GO" id="GO:0008270">
    <property type="term" value="F:zinc ion binding"/>
    <property type="evidence" value="ECO:0007669"/>
    <property type="project" value="UniProtKB-KW"/>
</dbReference>
<evidence type="ECO:0000313" key="7">
    <source>
        <dbReference type="EMBL" id="KAF0745428.1"/>
    </source>
</evidence>
<evidence type="ECO:0000313" key="8">
    <source>
        <dbReference type="Proteomes" id="UP000481153"/>
    </source>
</evidence>
<evidence type="ECO:0008006" key="9">
    <source>
        <dbReference type="Google" id="ProtNLM"/>
    </source>
</evidence>
<dbReference type="Proteomes" id="UP000481153">
    <property type="component" value="Unassembled WGS sequence"/>
</dbReference>
<dbReference type="InterPro" id="IPR001683">
    <property type="entry name" value="PX_dom"/>
</dbReference>
<proteinExistence type="predicted"/>
<dbReference type="AlphaFoldDB" id="A0A6G0XY44"/>
<dbReference type="InterPro" id="IPR013083">
    <property type="entry name" value="Znf_RING/FYVE/PHD"/>
</dbReference>
<evidence type="ECO:0000256" key="2">
    <source>
        <dbReference type="ARBA" id="ARBA00022771"/>
    </source>
</evidence>
<evidence type="ECO:0000256" key="1">
    <source>
        <dbReference type="ARBA" id="ARBA00022723"/>
    </source>
</evidence>
<evidence type="ECO:0000259" key="5">
    <source>
        <dbReference type="PROSITE" id="PS50089"/>
    </source>
</evidence>
<gene>
    <name evidence="7" type="ORF">Ae201684_000447</name>
</gene>
<dbReference type="Gene3D" id="3.30.40.10">
    <property type="entry name" value="Zinc/RING finger domain, C3HC4 (zinc finger)"/>
    <property type="match status" value="1"/>
</dbReference>
<dbReference type="SMART" id="SM00312">
    <property type="entry name" value="PX"/>
    <property type="match status" value="1"/>
</dbReference>
<dbReference type="SUPFAM" id="SSF64268">
    <property type="entry name" value="PX domain"/>
    <property type="match status" value="1"/>
</dbReference>
<dbReference type="Pfam" id="PF00787">
    <property type="entry name" value="PX"/>
    <property type="match status" value="1"/>
</dbReference>
<dbReference type="InterPro" id="IPR001841">
    <property type="entry name" value="Znf_RING"/>
</dbReference>
<dbReference type="EMBL" id="VJMJ01000002">
    <property type="protein sequence ID" value="KAF0745428.1"/>
    <property type="molecule type" value="Genomic_DNA"/>
</dbReference>
<dbReference type="PANTHER" id="PTHR45931:SF3">
    <property type="entry name" value="RING ZINC FINGER-CONTAINING PROTEIN"/>
    <property type="match status" value="1"/>
</dbReference>
<accession>A0A6G0XY44</accession>
<dbReference type="InterPro" id="IPR036871">
    <property type="entry name" value="PX_dom_sf"/>
</dbReference>
<dbReference type="GO" id="GO:0035091">
    <property type="term" value="F:phosphatidylinositol binding"/>
    <property type="evidence" value="ECO:0007669"/>
    <property type="project" value="InterPro"/>
</dbReference>
<dbReference type="CDD" id="cd06093">
    <property type="entry name" value="PX_domain"/>
    <property type="match status" value="1"/>
</dbReference>
<dbReference type="CDD" id="cd16454">
    <property type="entry name" value="RING-H2_PA-TM-RING"/>
    <property type="match status" value="1"/>
</dbReference>
<dbReference type="PROSITE" id="PS50195">
    <property type="entry name" value="PX"/>
    <property type="match status" value="1"/>
</dbReference>
<dbReference type="SUPFAM" id="SSF57850">
    <property type="entry name" value="RING/U-box"/>
    <property type="match status" value="1"/>
</dbReference>
<evidence type="ECO:0000259" key="6">
    <source>
        <dbReference type="PROSITE" id="PS50195"/>
    </source>
</evidence>
<keyword evidence="1" id="KW-0479">Metal-binding</keyword>
<feature type="domain" description="PX" evidence="6">
    <location>
        <begin position="29"/>
        <end position="173"/>
    </location>
</feature>
<organism evidence="7 8">
    <name type="scientific">Aphanomyces euteiches</name>
    <dbReference type="NCBI Taxonomy" id="100861"/>
    <lineage>
        <taxon>Eukaryota</taxon>
        <taxon>Sar</taxon>
        <taxon>Stramenopiles</taxon>
        <taxon>Oomycota</taxon>
        <taxon>Saprolegniomycetes</taxon>
        <taxon>Saprolegniales</taxon>
        <taxon>Verrucalvaceae</taxon>
        <taxon>Aphanomyces</taxon>
    </lineage>
</organism>
<dbReference type="PROSITE" id="PS50089">
    <property type="entry name" value="ZF_RING_2"/>
    <property type="match status" value="1"/>
</dbReference>
<dbReference type="Pfam" id="PF13639">
    <property type="entry name" value="zf-RING_2"/>
    <property type="match status" value="1"/>
</dbReference>
<protein>
    <recommendedName>
        <fullName evidence="9">RING-type domain-containing protein</fullName>
    </recommendedName>
</protein>
<dbReference type="PANTHER" id="PTHR45931">
    <property type="entry name" value="SI:CH211-59O9.10"/>
    <property type="match status" value="1"/>
</dbReference>
<dbReference type="VEuPathDB" id="FungiDB:AeMF1_017293"/>
<dbReference type="InterPro" id="IPR051834">
    <property type="entry name" value="RING_finger_E3_ligase"/>
</dbReference>
<dbReference type="GO" id="GO:0006511">
    <property type="term" value="P:ubiquitin-dependent protein catabolic process"/>
    <property type="evidence" value="ECO:0007669"/>
    <property type="project" value="TreeGrafter"/>
</dbReference>
<sequence length="256" mass="28777">MSPVLRFQDIQFPDGSPVVLLDLVQQGMKQVNVHTSSLCLVAGNSDRFTVYTLIVTCSTTKTWWSLKKRYSQFYDLYHRLLRLTKTSSKTLPELSRILSSLSKFSFPKRHLRLDTASIVAERKRAFNQFTSLLLAIRSECVVAAFQVSNANQAAQLDEVAHTIESFLSIPDRQMAGEARHATLVLSCLDSTPCDSDDSECVSDMCTICLCDFSESNQVSLHMSCGHNFHEACVVPWLEQNLSCPLCRQTCTEGFLF</sequence>